<dbReference type="InterPro" id="IPR016040">
    <property type="entry name" value="NAD(P)-bd_dom"/>
</dbReference>
<dbReference type="eggNOG" id="COG0702">
    <property type="taxonomic scope" value="Bacteria"/>
</dbReference>
<dbReference type="KEGG" id="sna:Snas_1339"/>
<dbReference type="SUPFAM" id="SSF51735">
    <property type="entry name" value="NAD(P)-binding Rossmann-fold domains"/>
    <property type="match status" value="1"/>
</dbReference>
<dbReference type="AlphaFoldDB" id="D3PUA1"/>
<dbReference type="RefSeq" id="WP_013016618.1">
    <property type="nucleotide sequence ID" value="NC_013947.1"/>
</dbReference>
<dbReference type="Proteomes" id="UP000000844">
    <property type="component" value="Chromosome"/>
</dbReference>
<dbReference type="InterPro" id="IPR036291">
    <property type="entry name" value="NAD(P)-bd_dom_sf"/>
</dbReference>
<reference evidence="2 3" key="1">
    <citation type="journal article" date="2009" name="Stand. Genomic Sci.">
        <title>Complete genome sequence of Stackebrandtia nassauensis type strain (LLR-40K-21).</title>
        <authorList>
            <person name="Munk C."/>
            <person name="Lapidus A."/>
            <person name="Copeland A."/>
            <person name="Jando M."/>
            <person name="Mayilraj S."/>
            <person name="Glavina Del Rio T."/>
            <person name="Nolan M."/>
            <person name="Chen F."/>
            <person name="Lucas S."/>
            <person name="Tice H."/>
            <person name="Cheng J.F."/>
            <person name="Han C."/>
            <person name="Detter J.C."/>
            <person name="Bruce D."/>
            <person name="Goodwin L."/>
            <person name="Chain P."/>
            <person name="Pitluck S."/>
            <person name="Goker M."/>
            <person name="Ovchinikova G."/>
            <person name="Pati A."/>
            <person name="Ivanova N."/>
            <person name="Mavromatis K."/>
            <person name="Chen A."/>
            <person name="Palaniappan K."/>
            <person name="Land M."/>
            <person name="Hauser L."/>
            <person name="Chang Y.J."/>
            <person name="Jeffries C.D."/>
            <person name="Bristow J."/>
            <person name="Eisen J.A."/>
            <person name="Markowitz V."/>
            <person name="Hugenholtz P."/>
            <person name="Kyrpides N.C."/>
            <person name="Klenk H.P."/>
        </authorList>
    </citation>
    <scope>NUCLEOTIDE SEQUENCE [LARGE SCALE GENOMIC DNA]</scope>
    <source>
        <strain evidence="3">DSM 44728 / CIP 108903 / NRRL B-16338 / NBRC 102104 / LLR-40K-21</strain>
    </source>
</reference>
<dbReference type="EMBL" id="CP001778">
    <property type="protein sequence ID" value="ADD41047.1"/>
    <property type="molecule type" value="Genomic_DNA"/>
</dbReference>
<dbReference type="HOGENOM" id="CLU_007383_10_6_11"/>
<accession>D3PUA1</accession>
<evidence type="ECO:0000313" key="2">
    <source>
        <dbReference type="EMBL" id="ADD41047.1"/>
    </source>
</evidence>
<dbReference type="Pfam" id="PF13460">
    <property type="entry name" value="NAD_binding_10"/>
    <property type="match status" value="1"/>
</dbReference>
<gene>
    <name evidence="2" type="ordered locus">Snas_1339</name>
</gene>
<keyword evidence="3" id="KW-1185">Reference proteome</keyword>
<dbReference type="OrthoDB" id="116343at2"/>
<dbReference type="STRING" id="446470.Snas_1339"/>
<organism evidence="2 3">
    <name type="scientific">Stackebrandtia nassauensis (strain DSM 44728 / CIP 108903 / NRRL B-16338 / NBRC 102104 / LLR-40K-21)</name>
    <dbReference type="NCBI Taxonomy" id="446470"/>
    <lineage>
        <taxon>Bacteria</taxon>
        <taxon>Bacillati</taxon>
        <taxon>Actinomycetota</taxon>
        <taxon>Actinomycetes</taxon>
        <taxon>Glycomycetales</taxon>
        <taxon>Glycomycetaceae</taxon>
        <taxon>Stackebrandtia</taxon>
    </lineage>
</organism>
<dbReference type="InterPro" id="IPR051604">
    <property type="entry name" value="Ergot_Alk_Oxidoreductase"/>
</dbReference>
<sequence>MTFLVTGATGNVGRHIVEQLVAAGAPTRALTRNPAKANLPAEAEVIAGDLTRTDTLAAAFEGVTAAHFINFGGDNYELLSNGQEIVDLALKAGVKRVTLLGAWDNGSLEDAVDASTLQWTRVGPGEFMSNALGWAEAIRTTGVVEEPFPDGHSPMSHEADIAAVAVKALLEEGHHGKTIQVAGPSAVSLRDKIRIIGEAIGKDIKLVELTPEQTREREAANGISQELIDFKINVFGSLPTEPYPLEGAAEFEKFTGKKPRDFKQWAAENADAFR</sequence>
<feature type="domain" description="NAD(P)-binding" evidence="1">
    <location>
        <begin position="7"/>
        <end position="171"/>
    </location>
</feature>
<dbReference type="PANTHER" id="PTHR43162:SF1">
    <property type="entry name" value="PRESTALK A DIFFERENTIATION PROTEIN A"/>
    <property type="match status" value="1"/>
</dbReference>
<evidence type="ECO:0000259" key="1">
    <source>
        <dbReference type="Pfam" id="PF13460"/>
    </source>
</evidence>
<evidence type="ECO:0000313" key="3">
    <source>
        <dbReference type="Proteomes" id="UP000000844"/>
    </source>
</evidence>
<dbReference type="PANTHER" id="PTHR43162">
    <property type="match status" value="1"/>
</dbReference>
<dbReference type="Gene3D" id="3.90.25.10">
    <property type="entry name" value="UDP-galactose 4-epimerase, domain 1"/>
    <property type="match status" value="1"/>
</dbReference>
<protein>
    <submittedName>
        <fullName evidence="2">NmrA family protein</fullName>
    </submittedName>
</protein>
<name>D3PUA1_STANL</name>
<dbReference type="Gene3D" id="3.40.50.720">
    <property type="entry name" value="NAD(P)-binding Rossmann-like Domain"/>
    <property type="match status" value="1"/>
</dbReference>
<proteinExistence type="predicted"/>